<comment type="caution">
    <text evidence="6">The sequence shown here is derived from an EMBL/GenBank/DDBJ whole genome shotgun (WGS) entry which is preliminary data.</text>
</comment>
<keyword evidence="2 5" id="KW-0812">Transmembrane</keyword>
<feature type="transmembrane region" description="Helical" evidence="5">
    <location>
        <begin position="28"/>
        <end position="47"/>
    </location>
</feature>
<sequence>TCIISSFVIFTGYYLLALTYNGYLHSKSFLICSLYLLLVGMASAAGYLSSLTKITKDLALTSSKRGIALGTPLGLFGLSAFMFSQNQFIPFQIGCLPLSRICRYIYRTCCERDHNKSSFLDICGWDLVRSGDARLLFIAILFIGGTALMYINNVGNIIKSLYAASVNCNPPSNVDQQIEIHRLQNFHVSIISIFSCVGRLTSGLFSDFTKYV</sequence>
<dbReference type="EMBL" id="CAJVPV010050113">
    <property type="protein sequence ID" value="CAG8777260.1"/>
    <property type="molecule type" value="Genomic_DNA"/>
</dbReference>
<evidence type="ECO:0000256" key="4">
    <source>
        <dbReference type="ARBA" id="ARBA00023136"/>
    </source>
</evidence>
<evidence type="ECO:0000256" key="2">
    <source>
        <dbReference type="ARBA" id="ARBA00022692"/>
    </source>
</evidence>
<dbReference type="Proteomes" id="UP000789342">
    <property type="component" value="Unassembled WGS sequence"/>
</dbReference>
<dbReference type="OrthoDB" id="410267at2759"/>
<evidence type="ECO:0000313" key="6">
    <source>
        <dbReference type="EMBL" id="CAG8777260.1"/>
    </source>
</evidence>
<evidence type="ECO:0000313" key="7">
    <source>
        <dbReference type="Proteomes" id="UP000789342"/>
    </source>
</evidence>
<dbReference type="PANTHER" id="PTHR21576:SF158">
    <property type="entry name" value="RIBOSOMAL RNA-PROCESSING PROTEIN 12-LIKE CONSERVED DOMAIN-CONTAINING PROTEIN"/>
    <property type="match status" value="1"/>
</dbReference>
<keyword evidence="3 5" id="KW-1133">Transmembrane helix</keyword>
<reference evidence="6" key="1">
    <citation type="submission" date="2021-06" db="EMBL/GenBank/DDBJ databases">
        <authorList>
            <person name="Kallberg Y."/>
            <person name="Tangrot J."/>
            <person name="Rosling A."/>
        </authorList>
    </citation>
    <scope>NUCLEOTIDE SEQUENCE</scope>
    <source>
        <strain evidence="6">CL551</strain>
    </source>
</reference>
<evidence type="ECO:0000256" key="3">
    <source>
        <dbReference type="ARBA" id="ARBA00022989"/>
    </source>
</evidence>
<name>A0A9N9JE64_9GLOM</name>
<organism evidence="6 7">
    <name type="scientific">Acaulospora morrowiae</name>
    <dbReference type="NCBI Taxonomy" id="94023"/>
    <lineage>
        <taxon>Eukaryota</taxon>
        <taxon>Fungi</taxon>
        <taxon>Fungi incertae sedis</taxon>
        <taxon>Mucoromycota</taxon>
        <taxon>Glomeromycotina</taxon>
        <taxon>Glomeromycetes</taxon>
        <taxon>Diversisporales</taxon>
        <taxon>Acaulosporaceae</taxon>
        <taxon>Acaulospora</taxon>
    </lineage>
</organism>
<gene>
    <name evidence="6" type="ORF">AMORRO_LOCUS17023</name>
</gene>
<evidence type="ECO:0000256" key="1">
    <source>
        <dbReference type="ARBA" id="ARBA00004141"/>
    </source>
</evidence>
<accession>A0A9N9JE64</accession>
<feature type="non-terminal residue" evidence="6">
    <location>
        <position position="1"/>
    </location>
</feature>
<feature type="transmembrane region" description="Helical" evidence="5">
    <location>
        <begin position="133"/>
        <end position="151"/>
    </location>
</feature>
<comment type="subcellular location">
    <subcellularLocation>
        <location evidence="1">Membrane</location>
        <topology evidence="1">Multi-pass membrane protein</topology>
    </subcellularLocation>
</comment>
<keyword evidence="7" id="KW-1185">Reference proteome</keyword>
<feature type="transmembrane region" description="Helical" evidence="5">
    <location>
        <begin position="67"/>
        <end position="84"/>
    </location>
</feature>
<proteinExistence type="predicted"/>
<feature type="non-terminal residue" evidence="6">
    <location>
        <position position="212"/>
    </location>
</feature>
<dbReference type="GO" id="GO:0000329">
    <property type="term" value="C:fungal-type vacuole membrane"/>
    <property type="evidence" value="ECO:0007669"/>
    <property type="project" value="TreeGrafter"/>
</dbReference>
<keyword evidence="4 5" id="KW-0472">Membrane</keyword>
<protein>
    <submittedName>
        <fullName evidence="6">16544_t:CDS:1</fullName>
    </submittedName>
</protein>
<dbReference type="PANTHER" id="PTHR21576">
    <property type="entry name" value="UNCHARACTERIZED NODULIN-LIKE PROTEIN"/>
    <property type="match status" value="1"/>
</dbReference>
<evidence type="ECO:0000256" key="5">
    <source>
        <dbReference type="SAM" id="Phobius"/>
    </source>
</evidence>
<dbReference type="AlphaFoldDB" id="A0A9N9JE64"/>